<evidence type="ECO:0000313" key="4">
    <source>
        <dbReference type="EMBL" id="VAX14703.1"/>
    </source>
</evidence>
<dbReference type="GO" id="GO:0005886">
    <property type="term" value="C:plasma membrane"/>
    <property type="evidence" value="ECO:0007669"/>
    <property type="project" value="TreeGrafter"/>
</dbReference>
<dbReference type="InterPro" id="IPR037257">
    <property type="entry name" value="T2SS_E_N_sf"/>
</dbReference>
<dbReference type="CDD" id="cd01129">
    <property type="entry name" value="PulE-GspE-like"/>
    <property type="match status" value="1"/>
</dbReference>
<dbReference type="PANTHER" id="PTHR30258:SF13">
    <property type="entry name" value="SECRETION PATHWAY ATPASE-RELATED"/>
    <property type="match status" value="1"/>
</dbReference>
<dbReference type="FunFam" id="3.40.50.300:FF:000398">
    <property type="entry name" value="Type IV pilus assembly ATPase PilB"/>
    <property type="match status" value="1"/>
</dbReference>
<protein>
    <submittedName>
        <fullName evidence="4">Type II secretory pathway, ATPase PulE/Tfp pilus assembly pathway, ATPase PilB</fullName>
    </submittedName>
</protein>
<evidence type="ECO:0000256" key="1">
    <source>
        <dbReference type="ARBA" id="ARBA00022741"/>
    </source>
</evidence>
<accession>A0A3B1BR78</accession>
<dbReference type="EMBL" id="UOGA01000001">
    <property type="protein sequence ID" value="VAX14703.1"/>
    <property type="molecule type" value="Genomic_DNA"/>
</dbReference>
<dbReference type="AlphaFoldDB" id="A0A3B1BR78"/>
<dbReference type="SUPFAM" id="SSF160246">
    <property type="entry name" value="EspE N-terminal domain-like"/>
    <property type="match status" value="1"/>
</dbReference>
<dbReference type="GO" id="GO:0005524">
    <property type="term" value="F:ATP binding"/>
    <property type="evidence" value="ECO:0007669"/>
    <property type="project" value="UniProtKB-KW"/>
</dbReference>
<dbReference type="InterPro" id="IPR027417">
    <property type="entry name" value="P-loop_NTPase"/>
</dbReference>
<dbReference type="Gene3D" id="3.30.300.160">
    <property type="entry name" value="Type II secretion system, protein E, N-terminal domain"/>
    <property type="match status" value="1"/>
</dbReference>
<evidence type="ECO:0000259" key="3">
    <source>
        <dbReference type="PROSITE" id="PS00662"/>
    </source>
</evidence>
<dbReference type="Gene3D" id="3.40.50.300">
    <property type="entry name" value="P-loop containing nucleotide triphosphate hydrolases"/>
    <property type="match status" value="1"/>
</dbReference>
<dbReference type="PANTHER" id="PTHR30258">
    <property type="entry name" value="TYPE II SECRETION SYSTEM PROTEIN GSPE-RELATED"/>
    <property type="match status" value="1"/>
</dbReference>
<dbReference type="Pfam" id="PF00437">
    <property type="entry name" value="T2SSE"/>
    <property type="match status" value="1"/>
</dbReference>
<proteinExistence type="predicted"/>
<keyword evidence="1" id="KW-0547">Nucleotide-binding</keyword>
<evidence type="ECO:0000256" key="2">
    <source>
        <dbReference type="ARBA" id="ARBA00022840"/>
    </source>
</evidence>
<dbReference type="InterPro" id="IPR007831">
    <property type="entry name" value="T2SS_GspE_N"/>
</dbReference>
<sequence>MSLINDARKLAQTLLKQNCIDRTGFNHIISRQKDFEKAKALTGKNGVVTKRTGAETILFISELRVKSAGKPDGILSEEEIVEAIAKQYGIPFKKLDPLDLDIDIVANTIPKPFALKHMIVPLYEKNGVISVAIIDPESHEAMDGIARVTGKKIDPIMTTPSEINKIIHEFFGFRSSVSKAEEQMQGPQIDLGNLEQLNKIRRPDQIKSNDEHIKNAVDYLFNHAYELRASDVHIEPKRETSVVRFRIDGLLNDVYSLPIGIHKAIVSRIKMLARLNIAEKRRPQDGRIRLEFGEDVSDIRVSTMPTAFGEKLVMRVLKPEMLLRDMDTLGFFPEDLIKLERSLNKRHGIILVTGPTGSGKTTTLYSALNLLASPEKNIITVEDPIETISENFNQVATQPAVGLTFATSLRAILRQDPDIIMIGEIRDQETAVNAIQAALTGHLVLSTLHTNDTTSTITRLLDLGIEPFLLSSSVISVLAQRLVRVICPDCVVSYEVTRKKLAQFDLKTEKSKVRLKEGKGCSECRFTGYLGRTGVYEMLEIDDDIRKMIEKGESARIIRQRALKAGMTTLKENAARKMMNGVTTLSEVLKVAFHI</sequence>
<gene>
    <name evidence="4" type="ORF">MNBD_NITROSPINAE04-2365</name>
</gene>
<dbReference type="InterPro" id="IPR001482">
    <property type="entry name" value="T2SS/T4SS_dom"/>
</dbReference>
<dbReference type="SMART" id="SM00382">
    <property type="entry name" value="AAA"/>
    <property type="match status" value="1"/>
</dbReference>
<dbReference type="Pfam" id="PF05157">
    <property type="entry name" value="MshEN"/>
    <property type="match status" value="1"/>
</dbReference>
<reference evidence="4" key="1">
    <citation type="submission" date="2018-06" db="EMBL/GenBank/DDBJ databases">
        <authorList>
            <person name="Zhirakovskaya E."/>
        </authorList>
    </citation>
    <scope>NUCLEOTIDE SEQUENCE</scope>
</reference>
<dbReference type="InterPro" id="IPR003593">
    <property type="entry name" value="AAA+_ATPase"/>
</dbReference>
<dbReference type="PROSITE" id="PS00662">
    <property type="entry name" value="T2SP_E"/>
    <property type="match status" value="1"/>
</dbReference>
<keyword evidence="2" id="KW-0067">ATP-binding</keyword>
<organism evidence="4">
    <name type="scientific">hydrothermal vent metagenome</name>
    <dbReference type="NCBI Taxonomy" id="652676"/>
    <lineage>
        <taxon>unclassified sequences</taxon>
        <taxon>metagenomes</taxon>
        <taxon>ecological metagenomes</taxon>
    </lineage>
</organism>
<feature type="domain" description="Bacterial type II secretion system protein E" evidence="3">
    <location>
        <begin position="413"/>
        <end position="427"/>
    </location>
</feature>
<dbReference type="GO" id="GO:0016887">
    <property type="term" value="F:ATP hydrolysis activity"/>
    <property type="evidence" value="ECO:0007669"/>
    <property type="project" value="TreeGrafter"/>
</dbReference>
<dbReference type="Gene3D" id="3.30.450.90">
    <property type="match status" value="1"/>
</dbReference>
<dbReference type="SUPFAM" id="SSF52540">
    <property type="entry name" value="P-loop containing nucleoside triphosphate hydrolases"/>
    <property type="match status" value="1"/>
</dbReference>
<name>A0A3B1BR78_9ZZZZ</name>